<feature type="binding site" evidence="5">
    <location>
        <position position="139"/>
    </location>
    <ligand>
        <name>S-adenosyl-L-methionine</name>
        <dbReference type="ChEBI" id="CHEBI:59789"/>
    </ligand>
</feature>
<feature type="binding site" evidence="5">
    <location>
        <begin position="182"/>
        <end position="185"/>
    </location>
    <ligand>
        <name>substrate</name>
    </ligand>
</feature>
<dbReference type="OrthoDB" id="9800643at2"/>
<evidence type="ECO:0000256" key="3">
    <source>
        <dbReference type="ARBA" id="ARBA00022691"/>
    </source>
</evidence>
<reference evidence="8 9" key="1">
    <citation type="submission" date="2019-03" db="EMBL/GenBank/DDBJ databases">
        <title>Nitrincola sp. nov. isolated from an Indian soda lake.</title>
        <authorList>
            <person name="Joshi A."/>
            <person name="Thite S.V."/>
            <person name="Joseph N."/>
            <person name="Dhotre D."/>
            <person name="Moorthy M."/>
            <person name="Shouche Y.S."/>
        </authorList>
    </citation>
    <scope>NUCLEOTIDE SEQUENCE [LARGE SCALE GENOMIC DNA]</scope>
    <source>
        <strain evidence="8 9">MEB193</strain>
    </source>
</reference>
<dbReference type="NCBIfam" id="TIGR00536">
    <property type="entry name" value="hemK_fam"/>
    <property type="match status" value="1"/>
</dbReference>
<proteinExistence type="inferred from homology"/>
<dbReference type="GO" id="GO:0102559">
    <property type="term" value="F:peptide chain release factor N(5)-glutamine methyltransferase activity"/>
    <property type="evidence" value="ECO:0007669"/>
    <property type="project" value="UniProtKB-EC"/>
</dbReference>
<dbReference type="PROSITE" id="PS00092">
    <property type="entry name" value="N6_MTASE"/>
    <property type="match status" value="1"/>
</dbReference>
<evidence type="ECO:0000256" key="2">
    <source>
        <dbReference type="ARBA" id="ARBA00022679"/>
    </source>
</evidence>
<evidence type="ECO:0000256" key="4">
    <source>
        <dbReference type="ARBA" id="ARBA00048391"/>
    </source>
</evidence>
<dbReference type="NCBIfam" id="TIGR03534">
    <property type="entry name" value="RF_mod_PrmC"/>
    <property type="match status" value="1"/>
</dbReference>
<evidence type="ECO:0000256" key="5">
    <source>
        <dbReference type="HAMAP-Rule" id="MF_02126"/>
    </source>
</evidence>
<dbReference type="GO" id="GO:0032259">
    <property type="term" value="P:methylation"/>
    <property type="evidence" value="ECO:0007669"/>
    <property type="project" value="UniProtKB-KW"/>
</dbReference>
<evidence type="ECO:0000256" key="1">
    <source>
        <dbReference type="ARBA" id="ARBA00022603"/>
    </source>
</evidence>
<organism evidence="8 9">
    <name type="scientific">Nitrincola tapanii</name>
    <dbReference type="NCBI Taxonomy" id="1708751"/>
    <lineage>
        <taxon>Bacteria</taxon>
        <taxon>Pseudomonadati</taxon>
        <taxon>Pseudomonadota</taxon>
        <taxon>Gammaproteobacteria</taxon>
        <taxon>Oceanospirillales</taxon>
        <taxon>Oceanospirillaceae</taxon>
        <taxon>Nitrincola</taxon>
    </lineage>
</organism>
<evidence type="ECO:0000313" key="8">
    <source>
        <dbReference type="EMBL" id="KAA0876557.1"/>
    </source>
</evidence>
<evidence type="ECO:0000313" key="9">
    <source>
        <dbReference type="Proteomes" id="UP000325302"/>
    </source>
</evidence>
<feature type="binding site" evidence="5">
    <location>
        <position position="168"/>
    </location>
    <ligand>
        <name>S-adenosyl-L-methionine</name>
        <dbReference type="ChEBI" id="CHEBI:59789"/>
    </ligand>
</feature>
<dbReference type="GO" id="GO:0003676">
    <property type="term" value="F:nucleic acid binding"/>
    <property type="evidence" value="ECO:0007669"/>
    <property type="project" value="InterPro"/>
</dbReference>
<dbReference type="AlphaFoldDB" id="A0A5A9W6Z0"/>
<dbReference type="InterPro" id="IPR007848">
    <property type="entry name" value="Small_mtfrase_dom"/>
</dbReference>
<dbReference type="InterPro" id="IPR029063">
    <property type="entry name" value="SAM-dependent_MTases_sf"/>
</dbReference>
<dbReference type="EC" id="2.1.1.297" evidence="5"/>
<evidence type="ECO:0000259" key="6">
    <source>
        <dbReference type="Pfam" id="PF05175"/>
    </source>
</evidence>
<dbReference type="Pfam" id="PF17827">
    <property type="entry name" value="PrmC_N"/>
    <property type="match status" value="1"/>
</dbReference>
<gene>
    <name evidence="5 8" type="primary">prmC</name>
    <name evidence="8" type="ORF">E1H14_02225</name>
</gene>
<accession>A0A5A9W6Z0</accession>
<dbReference type="EMBL" id="SMRS01000001">
    <property type="protein sequence ID" value="KAA0876557.1"/>
    <property type="molecule type" value="Genomic_DNA"/>
</dbReference>
<dbReference type="InterPro" id="IPR019874">
    <property type="entry name" value="RF_methyltr_PrmC"/>
</dbReference>
<feature type="binding site" evidence="5">
    <location>
        <position position="182"/>
    </location>
    <ligand>
        <name>S-adenosyl-L-methionine</name>
        <dbReference type="ChEBI" id="CHEBI:59789"/>
    </ligand>
</feature>
<dbReference type="InterPro" id="IPR002052">
    <property type="entry name" value="DNA_methylase_N6_adenine_CS"/>
</dbReference>
<dbReference type="InterPro" id="IPR004556">
    <property type="entry name" value="HemK-like"/>
</dbReference>
<feature type="binding site" evidence="5">
    <location>
        <begin position="116"/>
        <end position="120"/>
    </location>
    <ligand>
        <name>S-adenosyl-L-methionine</name>
        <dbReference type="ChEBI" id="CHEBI:59789"/>
    </ligand>
</feature>
<dbReference type="InterPro" id="IPR050320">
    <property type="entry name" value="N5-glutamine_MTase"/>
</dbReference>
<dbReference type="Gene3D" id="1.10.8.10">
    <property type="entry name" value="DNA helicase RuvA subunit, C-terminal domain"/>
    <property type="match status" value="1"/>
</dbReference>
<name>A0A5A9W6Z0_9GAMM</name>
<comment type="similarity">
    <text evidence="5">Belongs to the protein N5-glutamine methyltransferase family. PrmC subfamily.</text>
</comment>
<dbReference type="Gene3D" id="3.40.50.150">
    <property type="entry name" value="Vaccinia Virus protein VP39"/>
    <property type="match status" value="1"/>
</dbReference>
<dbReference type="HAMAP" id="MF_02126">
    <property type="entry name" value="RF_methyltr_PrmC"/>
    <property type="match status" value="1"/>
</dbReference>
<dbReference type="FunFam" id="3.40.50.150:FF:000053">
    <property type="entry name" value="Release factor glutamine methyltransferase"/>
    <property type="match status" value="1"/>
</dbReference>
<evidence type="ECO:0000259" key="7">
    <source>
        <dbReference type="Pfam" id="PF17827"/>
    </source>
</evidence>
<comment type="caution">
    <text evidence="8">The sequence shown here is derived from an EMBL/GenBank/DDBJ whole genome shotgun (WGS) entry which is preliminary data.</text>
</comment>
<keyword evidence="1 5" id="KW-0489">Methyltransferase</keyword>
<dbReference type="RefSeq" id="WP_149389807.1">
    <property type="nucleotide sequence ID" value="NZ_SMRS01000001.1"/>
</dbReference>
<dbReference type="PANTHER" id="PTHR18895:SF74">
    <property type="entry name" value="MTRF1L RELEASE FACTOR GLUTAMINE METHYLTRANSFERASE"/>
    <property type="match status" value="1"/>
</dbReference>
<dbReference type="CDD" id="cd02440">
    <property type="entry name" value="AdoMet_MTases"/>
    <property type="match status" value="1"/>
</dbReference>
<comment type="function">
    <text evidence="5">Methylates the class 1 translation termination release factors RF1/PrfA and RF2/PrfB on the glutamine residue of the universally conserved GGQ motif.</text>
</comment>
<dbReference type="Pfam" id="PF05175">
    <property type="entry name" value="MTS"/>
    <property type="match status" value="1"/>
</dbReference>
<feature type="domain" description="Methyltransferase small" evidence="6">
    <location>
        <begin position="108"/>
        <end position="189"/>
    </location>
</feature>
<comment type="catalytic activity">
    <reaction evidence="4 5">
        <text>L-glutaminyl-[peptide chain release factor] + S-adenosyl-L-methionine = N(5)-methyl-L-glutaminyl-[peptide chain release factor] + S-adenosyl-L-homocysteine + H(+)</text>
        <dbReference type="Rhea" id="RHEA:42896"/>
        <dbReference type="Rhea" id="RHEA-COMP:10271"/>
        <dbReference type="Rhea" id="RHEA-COMP:10272"/>
        <dbReference type="ChEBI" id="CHEBI:15378"/>
        <dbReference type="ChEBI" id="CHEBI:30011"/>
        <dbReference type="ChEBI" id="CHEBI:57856"/>
        <dbReference type="ChEBI" id="CHEBI:59789"/>
        <dbReference type="ChEBI" id="CHEBI:61891"/>
        <dbReference type="EC" id="2.1.1.297"/>
    </reaction>
</comment>
<dbReference type="SUPFAM" id="SSF53335">
    <property type="entry name" value="S-adenosyl-L-methionine-dependent methyltransferases"/>
    <property type="match status" value="1"/>
</dbReference>
<dbReference type="Proteomes" id="UP000325302">
    <property type="component" value="Unassembled WGS sequence"/>
</dbReference>
<sequence>MTLAEALALSATLETSESPRLDAELLLSAVLEQERSYLFTWPERVLTPAQIQAYQQLLCRRQAGEPIAYLLGKASFWTLDLEVSSATLIPRPDTETLVEWVLAHYDARPYRVADLGTGTGAIALALASERPSWSLCASDRIPEALALAQRNAERLQLTQQIEFCLGSWCQALTGKFDLILSNPPYIDAEDPHLQQGDVRFEPLSALVAPEQGLADIRELAEQAPEYLRPGGRLLLEHGWQQAAQVRTLLLALGYQEVFSAQDWAGRERISGGLYAG</sequence>
<keyword evidence="3 5" id="KW-0949">S-adenosyl-L-methionine</keyword>
<feature type="domain" description="Release factor glutamine methyltransferase N-terminal" evidence="7">
    <location>
        <begin position="10"/>
        <end position="72"/>
    </location>
</feature>
<dbReference type="PANTHER" id="PTHR18895">
    <property type="entry name" value="HEMK METHYLTRANSFERASE"/>
    <property type="match status" value="1"/>
</dbReference>
<keyword evidence="9" id="KW-1185">Reference proteome</keyword>
<dbReference type="InterPro" id="IPR040758">
    <property type="entry name" value="PrmC_N"/>
</dbReference>
<keyword evidence="2 5" id="KW-0808">Transferase</keyword>
<protein>
    <recommendedName>
        <fullName evidence="5">Release factor glutamine methyltransferase</fullName>
        <shortName evidence="5">RF MTase</shortName>
        <ecNumber evidence="5">2.1.1.297</ecNumber>
    </recommendedName>
    <alternativeName>
        <fullName evidence="5">N5-glutamine methyltransferase PrmC</fullName>
    </alternativeName>
    <alternativeName>
        <fullName evidence="5">Protein-(glutamine-N5) MTase PrmC</fullName>
    </alternativeName>
    <alternativeName>
        <fullName evidence="5">Protein-glutamine N-methyltransferase PrmC</fullName>
    </alternativeName>
</protein>